<evidence type="ECO:0000313" key="2">
    <source>
        <dbReference type="EMBL" id="TRM64338.1"/>
    </source>
</evidence>
<evidence type="ECO:0000256" key="1">
    <source>
        <dbReference type="SAM" id="MobiDB-lite"/>
    </source>
</evidence>
<protein>
    <recommendedName>
        <fullName evidence="4">Arrestin-like N-terminal domain-containing protein</fullName>
    </recommendedName>
</protein>
<dbReference type="EMBL" id="VDMD01000007">
    <property type="protein sequence ID" value="TRM64338.1"/>
    <property type="molecule type" value="Genomic_DNA"/>
</dbReference>
<dbReference type="InterPro" id="IPR014752">
    <property type="entry name" value="Arrestin-like_C"/>
</dbReference>
<organism evidence="2 3">
    <name type="scientific">Schizophyllum amplum</name>
    <dbReference type="NCBI Taxonomy" id="97359"/>
    <lineage>
        <taxon>Eukaryota</taxon>
        <taxon>Fungi</taxon>
        <taxon>Dikarya</taxon>
        <taxon>Basidiomycota</taxon>
        <taxon>Agaricomycotina</taxon>
        <taxon>Agaricomycetes</taxon>
        <taxon>Agaricomycetidae</taxon>
        <taxon>Agaricales</taxon>
        <taxon>Schizophyllaceae</taxon>
        <taxon>Schizophyllum</taxon>
    </lineage>
</organism>
<dbReference type="Proteomes" id="UP000320762">
    <property type="component" value="Unassembled WGS sequence"/>
</dbReference>
<dbReference type="Gene3D" id="2.60.40.640">
    <property type="match status" value="1"/>
</dbReference>
<gene>
    <name evidence="2" type="ORF">BD626DRAFT_491497</name>
</gene>
<feature type="region of interest" description="Disordered" evidence="1">
    <location>
        <begin position="37"/>
        <end position="57"/>
    </location>
</feature>
<keyword evidence="3" id="KW-1185">Reference proteome</keyword>
<comment type="caution">
    <text evidence="2">The sequence shown here is derived from an EMBL/GenBank/DDBJ whole genome shotgun (WGS) entry which is preliminary data.</text>
</comment>
<evidence type="ECO:0000313" key="3">
    <source>
        <dbReference type="Proteomes" id="UP000320762"/>
    </source>
</evidence>
<dbReference type="AlphaFoldDB" id="A0A550CHQ9"/>
<name>A0A550CHQ9_9AGAR</name>
<dbReference type="OrthoDB" id="3162660at2759"/>
<proteinExistence type="predicted"/>
<feature type="compositionally biased region" description="Polar residues" evidence="1">
    <location>
        <begin position="42"/>
        <end position="54"/>
    </location>
</feature>
<sequence>MSRRHSLAPVSLAASQQPSAMFFLPSLVDEELPCYSRRDNLPSPSTPRTPTEHTYTLGDGKRPWLSLTMVSNARAGAVVPQYHEKEHVRGTVHLRADKRDSIQAVNLLIKGRVITGASAGDSFTFLNLNAPLWSRSGGVHSENVPEGDAWQFSIPLPINTTVHMGDGSERTFALPGTFLEKDAPVSVKYDFVVIAARGKLRSDGQINATFGYAPSSRPLPPSIYRQIAYQQGTHIPSPLADPEGWHTRRDVLVRGTLFCARQVELTCQLSLARPLTYTRGSVLPLYLTMAGPDLECVDLLGAPQAIVVVLQRRIAYRTAGQREQRDEVGRAVWWPAQPPSPDCLTRDLEGEIHLTKDLKPSCNVPSFVLSYHVVMYPFEATGFKPGPPTTSDGHVARELVDIATMHPKGPIPRPIAYTPPAYETPKRRNRSLSFAVASVVPTL</sequence>
<evidence type="ECO:0008006" key="4">
    <source>
        <dbReference type="Google" id="ProtNLM"/>
    </source>
</evidence>
<accession>A0A550CHQ9</accession>
<reference evidence="2 3" key="1">
    <citation type="journal article" date="2019" name="New Phytol.">
        <title>Comparative genomics reveals unique wood-decay strategies and fruiting body development in the Schizophyllaceae.</title>
        <authorList>
            <person name="Almasi E."/>
            <person name="Sahu N."/>
            <person name="Krizsan K."/>
            <person name="Balint B."/>
            <person name="Kovacs G.M."/>
            <person name="Kiss B."/>
            <person name="Cseklye J."/>
            <person name="Drula E."/>
            <person name="Henrissat B."/>
            <person name="Nagy I."/>
            <person name="Chovatia M."/>
            <person name="Adam C."/>
            <person name="LaButti K."/>
            <person name="Lipzen A."/>
            <person name="Riley R."/>
            <person name="Grigoriev I.V."/>
            <person name="Nagy L.G."/>
        </authorList>
    </citation>
    <scope>NUCLEOTIDE SEQUENCE [LARGE SCALE GENOMIC DNA]</scope>
    <source>
        <strain evidence="2 3">NL-1724</strain>
    </source>
</reference>